<dbReference type="SUPFAM" id="SSF53187">
    <property type="entry name" value="Zn-dependent exopeptidases"/>
    <property type="match status" value="1"/>
</dbReference>
<evidence type="ECO:0000256" key="14">
    <source>
        <dbReference type="ARBA" id="ARBA00051301"/>
    </source>
</evidence>
<dbReference type="PANTHER" id="PTHR43808:SF8">
    <property type="entry name" value="PEPTIDASE M20 DIMERISATION DOMAIN-CONTAINING PROTEIN"/>
    <property type="match status" value="1"/>
</dbReference>
<dbReference type="Pfam" id="PF07687">
    <property type="entry name" value="M20_dimer"/>
    <property type="match status" value="1"/>
</dbReference>
<evidence type="ECO:0000256" key="5">
    <source>
        <dbReference type="ARBA" id="ARBA00011921"/>
    </source>
</evidence>
<comment type="cofactor">
    <cofactor evidence="1">
        <name>Co(2+)</name>
        <dbReference type="ChEBI" id="CHEBI:48828"/>
    </cofactor>
</comment>
<dbReference type="Gene3D" id="3.40.630.10">
    <property type="entry name" value="Zn peptidases"/>
    <property type="match status" value="2"/>
</dbReference>
<evidence type="ECO:0000256" key="10">
    <source>
        <dbReference type="ARBA" id="ARBA00022833"/>
    </source>
</evidence>
<dbReference type="InterPro" id="IPR001261">
    <property type="entry name" value="ArgE/DapE_CS"/>
</dbReference>
<dbReference type="SUPFAM" id="SSF55031">
    <property type="entry name" value="Bacterial exopeptidase dimerisation domain"/>
    <property type="match status" value="1"/>
</dbReference>
<dbReference type="NCBIfam" id="TIGR01910">
    <property type="entry name" value="DapE-ArgE"/>
    <property type="match status" value="1"/>
</dbReference>
<keyword evidence="11" id="KW-0220">Diaminopimelate biosynthesis</keyword>
<evidence type="ECO:0000256" key="4">
    <source>
        <dbReference type="ARBA" id="ARBA00006247"/>
    </source>
</evidence>
<evidence type="ECO:0000256" key="12">
    <source>
        <dbReference type="ARBA" id="ARBA00023154"/>
    </source>
</evidence>
<dbReference type="InterPro" id="IPR050072">
    <property type="entry name" value="Peptidase_M20A"/>
</dbReference>
<dbReference type="EMBL" id="JBHSSM010000029">
    <property type="protein sequence ID" value="MFC6316266.1"/>
    <property type="molecule type" value="Genomic_DNA"/>
</dbReference>
<feature type="domain" description="Peptidase M20 dimerisation" evidence="15">
    <location>
        <begin position="201"/>
        <end position="307"/>
    </location>
</feature>
<gene>
    <name evidence="16" type="ORF">ACFQHW_11895</name>
</gene>
<dbReference type="NCBIfam" id="NF006365">
    <property type="entry name" value="PRK08588.1"/>
    <property type="match status" value="1"/>
</dbReference>
<evidence type="ECO:0000256" key="11">
    <source>
        <dbReference type="ARBA" id="ARBA00022915"/>
    </source>
</evidence>
<comment type="catalytic activity">
    <reaction evidence="14">
        <text>N-succinyl-(2S,6S)-2,6-diaminopimelate + H2O = (2S,6S)-2,6-diaminopimelate + succinate</text>
        <dbReference type="Rhea" id="RHEA:22608"/>
        <dbReference type="ChEBI" id="CHEBI:15377"/>
        <dbReference type="ChEBI" id="CHEBI:30031"/>
        <dbReference type="ChEBI" id="CHEBI:57609"/>
        <dbReference type="ChEBI" id="CHEBI:58087"/>
        <dbReference type="EC" id="3.5.1.18"/>
    </reaction>
</comment>
<keyword evidence="10" id="KW-0862">Zinc</keyword>
<evidence type="ECO:0000313" key="16">
    <source>
        <dbReference type="EMBL" id="MFC6316266.1"/>
    </source>
</evidence>
<reference evidence="17" key="1">
    <citation type="journal article" date="2019" name="Int. J. Syst. Evol. Microbiol.">
        <title>The Global Catalogue of Microorganisms (GCM) 10K type strain sequencing project: providing services to taxonomists for standard genome sequencing and annotation.</title>
        <authorList>
            <consortium name="The Broad Institute Genomics Platform"/>
            <consortium name="The Broad Institute Genome Sequencing Center for Infectious Disease"/>
            <person name="Wu L."/>
            <person name="Ma J."/>
        </authorList>
    </citation>
    <scope>NUCLEOTIDE SEQUENCE [LARGE SCALE GENOMIC DNA]</scope>
    <source>
        <strain evidence="17">CCM 8897</strain>
    </source>
</reference>
<evidence type="ECO:0000256" key="3">
    <source>
        <dbReference type="ARBA" id="ARBA00005130"/>
    </source>
</evidence>
<evidence type="ECO:0000256" key="6">
    <source>
        <dbReference type="ARBA" id="ARBA00016853"/>
    </source>
</evidence>
<dbReference type="InterPro" id="IPR036264">
    <property type="entry name" value="Bact_exopeptidase_dim_dom"/>
</dbReference>
<comment type="cofactor">
    <cofactor evidence="2">
        <name>Zn(2+)</name>
        <dbReference type="ChEBI" id="CHEBI:29105"/>
    </cofactor>
</comment>
<evidence type="ECO:0000256" key="2">
    <source>
        <dbReference type="ARBA" id="ARBA00001947"/>
    </source>
</evidence>
<protein>
    <recommendedName>
        <fullName evidence="6">Probable succinyl-diaminopimelate desuccinylase</fullName>
        <ecNumber evidence="5">3.5.1.18</ecNumber>
    </recommendedName>
</protein>
<evidence type="ECO:0000313" key="17">
    <source>
        <dbReference type="Proteomes" id="UP001596310"/>
    </source>
</evidence>
<evidence type="ECO:0000256" key="9">
    <source>
        <dbReference type="ARBA" id="ARBA00022801"/>
    </source>
</evidence>
<accession>A0ABW1USU3</accession>
<dbReference type="RefSeq" id="WP_125599075.1">
    <property type="nucleotide sequence ID" value="NZ_JBHSSM010000029.1"/>
</dbReference>
<evidence type="ECO:0000259" key="15">
    <source>
        <dbReference type="Pfam" id="PF07687"/>
    </source>
</evidence>
<dbReference type="PROSITE" id="PS00758">
    <property type="entry name" value="ARGE_DAPE_CPG2_1"/>
    <property type="match status" value="1"/>
</dbReference>
<sequence>MEREIALQILDDLIKIPTVNGCEGAVAVYLRDLLRRYQISSQLIPLPGNNNRVNLVAEIGPQQGPILGFTGHQDTVAVTDPQSWTYGPFWPQHRDGHIFGRGSADMKSGLAAMTLALIQLKQDPNFHGRVRLLATVGEELGELGAQQLTHLGYAADLAGLVVGEPSSASNALVLQRLGGSGLIAMPATAPQAYGRHLLFRGHKGSLDYTVTATGKAAHSALPNSGINAIDNLLAFYQAQQVYFKKLATIENNLLGPINAAVTVIQGGEQANTIPEQAHLQVKIRTIPEYPNQRIEADLAALVTQLNDADPHLKLVLTILASQPAVITPADSPLIQAATIAYQKIWHETTLVLGAPGGTDASRFVQGNPQLPVIIAGPGNESAHQINEFVNQVDYLDYCELYQLLAKIYFGEIPLDSRN</sequence>
<comment type="pathway">
    <text evidence="3">Amino-acid biosynthesis; L-lysine biosynthesis via DAP pathway; LL-2,6-diaminopimelate from (S)-tetrahydrodipicolinate (succinylase route): step 3/3.</text>
</comment>
<evidence type="ECO:0000256" key="13">
    <source>
        <dbReference type="ARBA" id="ARBA00023285"/>
    </source>
</evidence>
<dbReference type="EC" id="3.5.1.18" evidence="5"/>
<keyword evidence="9" id="KW-0378">Hydrolase</keyword>
<dbReference type="InterPro" id="IPR002933">
    <property type="entry name" value="Peptidase_M20"/>
</dbReference>
<keyword evidence="13" id="KW-0170">Cobalt</keyword>
<dbReference type="PANTHER" id="PTHR43808">
    <property type="entry name" value="ACETYLORNITHINE DEACETYLASE"/>
    <property type="match status" value="1"/>
</dbReference>
<dbReference type="InterPro" id="IPR011650">
    <property type="entry name" value="Peptidase_M20_dimer"/>
</dbReference>
<keyword evidence="7" id="KW-0028">Amino-acid biosynthesis</keyword>
<evidence type="ECO:0000256" key="1">
    <source>
        <dbReference type="ARBA" id="ARBA00001941"/>
    </source>
</evidence>
<dbReference type="Gene3D" id="3.30.70.360">
    <property type="match status" value="1"/>
</dbReference>
<dbReference type="InterPro" id="IPR010182">
    <property type="entry name" value="ArgE/DapE"/>
</dbReference>
<evidence type="ECO:0000256" key="7">
    <source>
        <dbReference type="ARBA" id="ARBA00022605"/>
    </source>
</evidence>
<organism evidence="16 17">
    <name type="scientific">Lapidilactobacillus achengensis</name>
    <dbReference type="NCBI Taxonomy" id="2486000"/>
    <lineage>
        <taxon>Bacteria</taxon>
        <taxon>Bacillati</taxon>
        <taxon>Bacillota</taxon>
        <taxon>Bacilli</taxon>
        <taxon>Lactobacillales</taxon>
        <taxon>Lactobacillaceae</taxon>
        <taxon>Lapidilactobacillus</taxon>
    </lineage>
</organism>
<evidence type="ECO:0000256" key="8">
    <source>
        <dbReference type="ARBA" id="ARBA00022723"/>
    </source>
</evidence>
<keyword evidence="12" id="KW-0457">Lysine biosynthesis</keyword>
<proteinExistence type="inferred from homology"/>
<keyword evidence="17" id="KW-1185">Reference proteome</keyword>
<keyword evidence="8" id="KW-0479">Metal-binding</keyword>
<dbReference type="Proteomes" id="UP001596310">
    <property type="component" value="Unassembled WGS sequence"/>
</dbReference>
<dbReference type="CDD" id="cd08659">
    <property type="entry name" value="M20_ArgE_DapE-like"/>
    <property type="match status" value="1"/>
</dbReference>
<name>A0ABW1USU3_9LACO</name>
<dbReference type="Pfam" id="PF01546">
    <property type="entry name" value="Peptidase_M20"/>
    <property type="match status" value="1"/>
</dbReference>
<comment type="caution">
    <text evidence="16">The sequence shown here is derived from an EMBL/GenBank/DDBJ whole genome shotgun (WGS) entry which is preliminary data.</text>
</comment>
<dbReference type="PROSITE" id="PS00759">
    <property type="entry name" value="ARGE_DAPE_CPG2_2"/>
    <property type="match status" value="1"/>
</dbReference>
<comment type="similarity">
    <text evidence="4">Belongs to the peptidase M20A family.</text>
</comment>